<dbReference type="Proteomes" id="UP000886653">
    <property type="component" value="Unassembled WGS sequence"/>
</dbReference>
<feature type="region of interest" description="Disordered" evidence="1">
    <location>
        <begin position="25"/>
        <end position="46"/>
    </location>
</feature>
<dbReference type="EMBL" id="MU167259">
    <property type="protein sequence ID" value="KAG0146551.1"/>
    <property type="molecule type" value="Genomic_DNA"/>
</dbReference>
<evidence type="ECO:0000256" key="1">
    <source>
        <dbReference type="SAM" id="MobiDB-lite"/>
    </source>
</evidence>
<protein>
    <submittedName>
        <fullName evidence="2">Uncharacterized protein</fullName>
    </submittedName>
</protein>
<feature type="non-terminal residue" evidence="2">
    <location>
        <position position="1"/>
    </location>
</feature>
<accession>A0A9P6NN73</accession>
<gene>
    <name evidence="2" type="ORF">CROQUDRAFT_92520</name>
</gene>
<dbReference type="AlphaFoldDB" id="A0A9P6NN73"/>
<reference evidence="2" key="1">
    <citation type="submission" date="2013-11" db="EMBL/GenBank/DDBJ databases">
        <title>Genome sequence of the fusiform rust pathogen reveals effectors for host alternation and coevolution with pine.</title>
        <authorList>
            <consortium name="DOE Joint Genome Institute"/>
            <person name="Smith K."/>
            <person name="Pendleton A."/>
            <person name="Kubisiak T."/>
            <person name="Anderson C."/>
            <person name="Salamov A."/>
            <person name="Aerts A."/>
            <person name="Riley R."/>
            <person name="Clum A."/>
            <person name="Lindquist E."/>
            <person name="Ence D."/>
            <person name="Campbell M."/>
            <person name="Kronenberg Z."/>
            <person name="Feau N."/>
            <person name="Dhillon B."/>
            <person name="Hamelin R."/>
            <person name="Burleigh J."/>
            <person name="Smith J."/>
            <person name="Yandell M."/>
            <person name="Nelson C."/>
            <person name="Grigoriev I."/>
            <person name="Davis J."/>
        </authorList>
    </citation>
    <scope>NUCLEOTIDE SEQUENCE</scope>
    <source>
        <strain evidence="2">G11</strain>
    </source>
</reference>
<proteinExistence type="predicted"/>
<keyword evidence="3" id="KW-1185">Reference proteome</keyword>
<comment type="caution">
    <text evidence="2">The sequence shown here is derived from an EMBL/GenBank/DDBJ whole genome shotgun (WGS) entry which is preliminary data.</text>
</comment>
<sequence length="108" mass="12088">LLERSRGAPGMEKLRPISGKGLWELPVSRSSNGSGDEVPSSFGKPEGPQETCLLFHSTDPNTLILVFVPFPTRSNLSYCLLRSFYSLDPNRLLHDITSTIKFLSYRFV</sequence>
<evidence type="ECO:0000313" key="3">
    <source>
        <dbReference type="Proteomes" id="UP000886653"/>
    </source>
</evidence>
<name>A0A9P6NN73_9BASI</name>
<organism evidence="2 3">
    <name type="scientific">Cronartium quercuum f. sp. fusiforme G11</name>
    <dbReference type="NCBI Taxonomy" id="708437"/>
    <lineage>
        <taxon>Eukaryota</taxon>
        <taxon>Fungi</taxon>
        <taxon>Dikarya</taxon>
        <taxon>Basidiomycota</taxon>
        <taxon>Pucciniomycotina</taxon>
        <taxon>Pucciniomycetes</taxon>
        <taxon>Pucciniales</taxon>
        <taxon>Coleosporiaceae</taxon>
        <taxon>Cronartium</taxon>
    </lineage>
</organism>
<evidence type="ECO:0000313" key="2">
    <source>
        <dbReference type="EMBL" id="KAG0146551.1"/>
    </source>
</evidence>